<dbReference type="GO" id="GO:0005762">
    <property type="term" value="C:mitochondrial large ribosomal subunit"/>
    <property type="evidence" value="ECO:0007669"/>
    <property type="project" value="TreeGrafter"/>
</dbReference>
<protein>
    <recommendedName>
        <fullName evidence="6">Large ribosomal subunit protein mL43</fullName>
    </recommendedName>
</protein>
<dbReference type="PANTHER" id="PTHR21396:SF2">
    <property type="entry name" value="LARGE RIBOSOMAL SUBUNIT PROTEIN ML43"/>
    <property type="match status" value="1"/>
</dbReference>
<evidence type="ECO:0000256" key="5">
    <source>
        <dbReference type="ARBA" id="ARBA00023274"/>
    </source>
</evidence>
<dbReference type="GO" id="GO:0003735">
    <property type="term" value="F:structural constituent of ribosome"/>
    <property type="evidence" value="ECO:0007669"/>
    <property type="project" value="InterPro"/>
</dbReference>
<reference evidence="8 9" key="1">
    <citation type="submission" date="2019-09" db="EMBL/GenBank/DDBJ databases">
        <authorList>
            <person name="Brejova B."/>
        </authorList>
    </citation>
    <scope>NUCLEOTIDE SEQUENCE [LARGE SCALE GENOMIC DNA]</scope>
</reference>
<evidence type="ECO:0000256" key="1">
    <source>
        <dbReference type="ARBA" id="ARBA00004173"/>
    </source>
</evidence>
<gene>
    <name evidence="8" type="ORF">SAPINGB_P002210</name>
</gene>
<dbReference type="GeneID" id="43581029"/>
<dbReference type="Gene3D" id="3.40.30.10">
    <property type="entry name" value="Glutaredoxin"/>
    <property type="match status" value="1"/>
</dbReference>
<sequence>MPVKAVPFFQPQIRNGVGSFILQCKKITLQYCNWGGSSQGMRELLSKELKQIAAANPKIEFVVQQKSGHPSVIGEYVTGNKKFVTARNLSAADIRRKIALVRDSSGKQQLQKYKYPVKSINESVRGVWSPVHAQKEYRFKI</sequence>
<dbReference type="SUPFAM" id="SSF52833">
    <property type="entry name" value="Thioredoxin-like"/>
    <property type="match status" value="1"/>
</dbReference>
<keyword evidence="4" id="KW-0496">Mitochondrion</keyword>
<evidence type="ECO:0000259" key="7">
    <source>
        <dbReference type="SMART" id="SM00916"/>
    </source>
</evidence>
<comment type="similarity">
    <text evidence="2">Belongs to the mitochondrion-specific ribosomal protein mL43 family.</text>
</comment>
<dbReference type="EMBL" id="CABVLU010000002">
    <property type="protein sequence ID" value="VVT49316.1"/>
    <property type="molecule type" value="Genomic_DNA"/>
</dbReference>
<dbReference type="InterPro" id="IPR036249">
    <property type="entry name" value="Thioredoxin-like_sf"/>
</dbReference>
<dbReference type="GO" id="GO:0032543">
    <property type="term" value="P:mitochondrial translation"/>
    <property type="evidence" value="ECO:0007669"/>
    <property type="project" value="InterPro"/>
</dbReference>
<dbReference type="InterPro" id="IPR039927">
    <property type="entry name" value="Ribosomal_mL43"/>
</dbReference>
<evidence type="ECO:0000256" key="4">
    <source>
        <dbReference type="ARBA" id="ARBA00023128"/>
    </source>
</evidence>
<organism evidence="8 9">
    <name type="scientific">Magnusiomyces paraingens</name>
    <dbReference type="NCBI Taxonomy" id="2606893"/>
    <lineage>
        <taxon>Eukaryota</taxon>
        <taxon>Fungi</taxon>
        <taxon>Dikarya</taxon>
        <taxon>Ascomycota</taxon>
        <taxon>Saccharomycotina</taxon>
        <taxon>Dipodascomycetes</taxon>
        <taxon>Dipodascales</taxon>
        <taxon>Dipodascaceae</taxon>
        <taxon>Magnusiomyces</taxon>
    </lineage>
</organism>
<evidence type="ECO:0000256" key="6">
    <source>
        <dbReference type="ARBA" id="ARBA00035188"/>
    </source>
</evidence>
<comment type="subcellular location">
    <subcellularLocation>
        <location evidence="1">Mitochondrion</location>
    </subcellularLocation>
</comment>
<dbReference type="RefSeq" id="XP_031852820.1">
    <property type="nucleotide sequence ID" value="XM_031996929.1"/>
</dbReference>
<dbReference type="PANTHER" id="PTHR21396">
    <property type="entry name" value="39S RIBOSOMAL PROTEIN L43"/>
    <property type="match status" value="1"/>
</dbReference>
<keyword evidence="3" id="KW-0689">Ribosomal protein</keyword>
<dbReference type="Pfam" id="PF05047">
    <property type="entry name" value="L51_S25_CI-B8"/>
    <property type="match status" value="1"/>
</dbReference>
<name>A0A5E8BDE0_9ASCO</name>
<evidence type="ECO:0000313" key="8">
    <source>
        <dbReference type="EMBL" id="VVT49316.1"/>
    </source>
</evidence>
<feature type="domain" description="Ribosomal protein/NADH dehydrogenase" evidence="7">
    <location>
        <begin position="33"/>
        <end position="105"/>
    </location>
</feature>
<proteinExistence type="inferred from homology"/>
<dbReference type="OrthoDB" id="88at2759"/>
<keyword evidence="9" id="KW-1185">Reference proteome</keyword>
<evidence type="ECO:0000256" key="3">
    <source>
        <dbReference type="ARBA" id="ARBA00022980"/>
    </source>
</evidence>
<keyword evidence="5" id="KW-0687">Ribonucleoprotein</keyword>
<evidence type="ECO:0000256" key="2">
    <source>
        <dbReference type="ARBA" id="ARBA00006073"/>
    </source>
</evidence>
<dbReference type="AlphaFoldDB" id="A0A5E8BDE0"/>
<dbReference type="Proteomes" id="UP000398389">
    <property type="component" value="Unassembled WGS sequence"/>
</dbReference>
<accession>A0A5E8BDE0</accession>
<dbReference type="SMART" id="SM00916">
    <property type="entry name" value="L51_S25_CI-B8"/>
    <property type="match status" value="1"/>
</dbReference>
<dbReference type="InterPro" id="IPR007741">
    <property type="entry name" value="Ribosomal_mL43/mS25/NADH_DH"/>
</dbReference>
<evidence type="ECO:0000313" key="9">
    <source>
        <dbReference type="Proteomes" id="UP000398389"/>
    </source>
</evidence>